<sequence>MSKNNTKSQTADLSKYCKSVFALSFAIEIIGLDVWNDFENGLLDLGTFVQGFKIQYQLYHGQTFDLDILVWPHVAKVWCGSKFGWVRCWQFLERRWLSFSIRHAFPVRVEDLREFIATVVVTPGSTALSAIAKNDKNFEVYVPVLKFGERRFFGPVLQSEESISSYCEKIIWENVETYIPSSHFDGSFDIPQPIEDVRQQDKILYYVREATLNRNLFEKAEDAVIVPEEPKNKVRRDSKLKEKKKTTDVAKVKFEIKLTGDAILAGVGRIIAFEVSGERPPELGEVIVLLSSNNLPAKDDKPIVFVNIEKLFDAPVNDFKKLRISKLYTRWKLGEERHDSEQQTMKLTKSINFNDHHAVPMTFESASEICAIFLDLPFIIELRGILSSTVNDNKPMLFGYEKADKDFGSAIPPKKRNNDDDVLIACTRIDAQLLAKTSNNFIKGEYSLYPPTISVVESKREDLCTNDVNAVKRTLKPTLLVPPSLVLEAQMTLEVSIGVVGCQPRKLTECFSRLFALTCNNNAIESALKIITEVNELAVETGQRDQLLTGFVLDSGDTVLLFVEGPRYGKILYVWEMTDEFSSDMKVIYSSSARYSARIYEEMLTVAVPFPVMKMFVPLTLLLACPPVYVRPALPLPARAAVLKLGRLLASNLNVVPSSLDVPTTAELRSFRLEFCVAPLPPPVCVDTQLIKDEPELQKRTISQSRGLFHLCSDW</sequence>
<dbReference type="KEGG" id="bman:114245554"/>
<protein>
    <submittedName>
        <fullName evidence="2">Uncharacterized protein LOC114245554</fullName>
    </submittedName>
</protein>
<name>A0A6J2JZR2_BOMMA</name>
<dbReference type="GeneID" id="114245554"/>
<organism evidence="1 2">
    <name type="scientific">Bombyx mandarina</name>
    <name type="common">Wild silk moth</name>
    <name type="synonym">Wild silkworm</name>
    <dbReference type="NCBI Taxonomy" id="7092"/>
    <lineage>
        <taxon>Eukaryota</taxon>
        <taxon>Metazoa</taxon>
        <taxon>Ecdysozoa</taxon>
        <taxon>Arthropoda</taxon>
        <taxon>Hexapoda</taxon>
        <taxon>Insecta</taxon>
        <taxon>Pterygota</taxon>
        <taxon>Neoptera</taxon>
        <taxon>Endopterygota</taxon>
        <taxon>Lepidoptera</taxon>
        <taxon>Glossata</taxon>
        <taxon>Ditrysia</taxon>
        <taxon>Bombycoidea</taxon>
        <taxon>Bombycidae</taxon>
        <taxon>Bombycinae</taxon>
        <taxon>Bombyx</taxon>
    </lineage>
</organism>
<dbReference type="AlphaFoldDB" id="A0A6J2JZR2"/>
<reference evidence="2" key="1">
    <citation type="submission" date="2025-08" db="UniProtKB">
        <authorList>
            <consortium name="RefSeq"/>
        </authorList>
    </citation>
    <scope>IDENTIFICATION</scope>
    <source>
        <tissue evidence="2">Silk gland</tissue>
    </source>
</reference>
<keyword evidence="1" id="KW-1185">Reference proteome</keyword>
<dbReference type="OrthoDB" id="188352at2759"/>
<evidence type="ECO:0000313" key="1">
    <source>
        <dbReference type="Proteomes" id="UP000504629"/>
    </source>
</evidence>
<gene>
    <name evidence="2" type="primary">LOC114245554</name>
</gene>
<evidence type="ECO:0000313" key="2">
    <source>
        <dbReference type="RefSeq" id="XP_028033574.1"/>
    </source>
</evidence>
<dbReference type="Proteomes" id="UP000504629">
    <property type="component" value="Unplaced"/>
</dbReference>
<dbReference type="RefSeq" id="XP_028033574.1">
    <property type="nucleotide sequence ID" value="XM_028177773.1"/>
</dbReference>
<accession>A0A6J2JZR2</accession>
<proteinExistence type="predicted"/>